<feature type="transmembrane region" description="Helical" evidence="1">
    <location>
        <begin position="268"/>
        <end position="289"/>
    </location>
</feature>
<reference evidence="2 3" key="1">
    <citation type="submission" date="2018-09" db="EMBL/GenBank/DDBJ databases">
        <title>Yersinia kristensenii subsp. rochesterensis subsp. nov., Isolated from Human Feces.</title>
        <authorList>
            <person name="Cunningham S.A."/>
            <person name="Jeraldo P."/>
            <person name="Patel R."/>
        </authorList>
    </citation>
    <scope>NUCLEOTIDE SEQUENCE [LARGE SCALE GENOMIC DNA]</scope>
    <source>
        <strain evidence="2 3">ATCC BAA-2637</strain>
    </source>
</reference>
<dbReference type="InterPro" id="IPR049458">
    <property type="entry name" value="EpsG-like"/>
</dbReference>
<gene>
    <name evidence="2" type="ORF">DXZ79_15175</name>
</gene>
<dbReference type="RefSeq" id="WP_050291398.1">
    <property type="nucleotide sequence ID" value="NZ_CP032482.1"/>
</dbReference>
<accession>A0A386HGE3</accession>
<evidence type="ECO:0000256" key="1">
    <source>
        <dbReference type="SAM" id="Phobius"/>
    </source>
</evidence>
<feature type="transmembrane region" description="Helical" evidence="1">
    <location>
        <begin position="154"/>
        <end position="177"/>
    </location>
</feature>
<protein>
    <submittedName>
        <fullName evidence="2">EpsG family protein</fullName>
    </submittedName>
</protein>
<evidence type="ECO:0000313" key="2">
    <source>
        <dbReference type="EMBL" id="AYD44918.1"/>
    </source>
</evidence>
<keyword evidence="1" id="KW-1133">Transmembrane helix</keyword>
<dbReference type="EMBL" id="CP032482">
    <property type="protein sequence ID" value="AYD44918.1"/>
    <property type="molecule type" value="Genomic_DNA"/>
</dbReference>
<evidence type="ECO:0000313" key="3">
    <source>
        <dbReference type="Proteomes" id="UP000265864"/>
    </source>
</evidence>
<feature type="transmembrane region" description="Helical" evidence="1">
    <location>
        <begin position="235"/>
        <end position="252"/>
    </location>
</feature>
<feature type="transmembrane region" description="Helical" evidence="1">
    <location>
        <begin position="107"/>
        <end position="125"/>
    </location>
</feature>
<dbReference type="Proteomes" id="UP000265864">
    <property type="component" value="Chromosome"/>
</dbReference>
<feature type="transmembrane region" description="Helical" evidence="1">
    <location>
        <begin position="301"/>
        <end position="317"/>
    </location>
</feature>
<name>A0A386HGE3_9GAMM</name>
<feature type="transmembrane region" description="Helical" evidence="1">
    <location>
        <begin position="132"/>
        <end position="148"/>
    </location>
</feature>
<sequence length="384" mass="44615">MIIYGLFSVLTLLIANIDIAFSKNKLIVKYVLFLLIILVIGLRYELGVDWLFYRDSFNGNSTNTLTIEPGYQLLSSFISYLGFGFWSFVCMISIFILFILYRFFKKYSPFPLFCLTIYFISSFGFNIEALRQIIAVAIFYIALSYYLNGKKKHYIALCLLASSFHISAIILIILPFIDNAIFKRLMKISVLFGVVMSVVGLYPIEIILEALTLFSYNPYLEKIHLYTLNASTGNIFTYNLLVKIIIISYYFIKKKHIYFEFANKKLPLNFASSLETIILTMLIIDVYFGKYGTITSRVDEYFAPIFIILVSYLIMINKSIANKVAFSILFSCYILIAFIRFTSNEYFQNQYLPYRNSLYSKIIGENASLAREQAVKLHWIERKK</sequence>
<organism evidence="2 3">
    <name type="scientific">Yersinia rochesterensis</name>
    <dbReference type="NCBI Taxonomy" id="1604335"/>
    <lineage>
        <taxon>Bacteria</taxon>
        <taxon>Pseudomonadati</taxon>
        <taxon>Pseudomonadota</taxon>
        <taxon>Gammaproteobacteria</taxon>
        <taxon>Enterobacterales</taxon>
        <taxon>Yersiniaceae</taxon>
        <taxon>Yersinia</taxon>
    </lineage>
</organism>
<feature type="transmembrane region" description="Helical" evidence="1">
    <location>
        <begin position="32"/>
        <end position="52"/>
    </location>
</feature>
<keyword evidence="1" id="KW-0812">Transmembrane</keyword>
<dbReference type="Pfam" id="PF14897">
    <property type="entry name" value="EpsG"/>
    <property type="match status" value="1"/>
</dbReference>
<feature type="transmembrane region" description="Helical" evidence="1">
    <location>
        <begin position="73"/>
        <end position="101"/>
    </location>
</feature>
<proteinExistence type="predicted"/>
<keyword evidence="1" id="KW-0472">Membrane</keyword>
<dbReference type="AlphaFoldDB" id="A0A386HGE3"/>
<feature type="transmembrane region" description="Helical" evidence="1">
    <location>
        <begin position="189"/>
        <end position="215"/>
    </location>
</feature>
<dbReference type="GeneID" id="82552086"/>
<feature type="transmembrane region" description="Helical" evidence="1">
    <location>
        <begin position="324"/>
        <end position="343"/>
    </location>
</feature>